<dbReference type="EMBL" id="JANAVB010039219">
    <property type="protein sequence ID" value="KAJ6799792.1"/>
    <property type="molecule type" value="Genomic_DNA"/>
</dbReference>
<dbReference type="AlphaFoldDB" id="A0AAX6E6R7"/>
<accession>A0AAX6E6R7</accession>
<gene>
    <name evidence="1" type="ORF">M6B38_203605</name>
    <name evidence="2" type="ORF">M6B38_387590</name>
</gene>
<keyword evidence="3" id="KW-1185">Reference proteome</keyword>
<comment type="caution">
    <text evidence="1">The sequence shown here is derived from an EMBL/GenBank/DDBJ whole genome shotgun (WGS) entry which is preliminary data.</text>
</comment>
<reference evidence="1" key="1">
    <citation type="journal article" date="2023" name="GigaByte">
        <title>Genome assembly of the bearded iris, Iris pallida Lam.</title>
        <authorList>
            <person name="Bruccoleri R.E."/>
            <person name="Oakeley E.J."/>
            <person name="Faust A.M.E."/>
            <person name="Altorfer M."/>
            <person name="Dessus-Babus S."/>
            <person name="Burckhardt D."/>
            <person name="Oertli M."/>
            <person name="Naumann U."/>
            <person name="Petersen F."/>
            <person name="Wong J."/>
        </authorList>
    </citation>
    <scope>NUCLEOTIDE SEQUENCE</scope>
    <source>
        <strain evidence="1">GSM-AAB239-AS_SAM_17_03QT</strain>
    </source>
</reference>
<evidence type="ECO:0000313" key="3">
    <source>
        <dbReference type="Proteomes" id="UP001140949"/>
    </source>
</evidence>
<dbReference type="EMBL" id="JANAVB010023823">
    <property type="protein sequence ID" value="KAJ6822861.1"/>
    <property type="molecule type" value="Genomic_DNA"/>
</dbReference>
<name>A0AAX6E6R7_IRIPA</name>
<proteinExistence type="predicted"/>
<evidence type="ECO:0000313" key="1">
    <source>
        <dbReference type="EMBL" id="KAJ6799792.1"/>
    </source>
</evidence>
<protein>
    <submittedName>
        <fullName evidence="1">Protein MICRORCHIDIA 6-like</fullName>
    </submittedName>
</protein>
<organism evidence="1 3">
    <name type="scientific">Iris pallida</name>
    <name type="common">Sweet iris</name>
    <dbReference type="NCBI Taxonomy" id="29817"/>
    <lineage>
        <taxon>Eukaryota</taxon>
        <taxon>Viridiplantae</taxon>
        <taxon>Streptophyta</taxon>
        <taxon>Embryophyta</taxon>
        <taxon>Tracheophyta</taxon>
        <taxon>Spermatophyta</taxon>
        <taxon>Magnoliopsida</taxon>
        <taxon>Liliopsida</taxon>
        <taxon>Asparagales</taxon>
        <taxon>Iridaceae</taxon>
        <taxon>Iridoideae</taxon>
        <taxon>Irideae</taxon>
        <taxon>Iris</taxon>
    </lineage>
</organism>
<dbReference type="Proteomes" id="UP001140949">
    <property type="component" value="Unassembled WGS sequence"/>
</dbReference>
<sequence length="53" mass="6196">MKTIYKNSNALRKFCADYHWIFGRCPKCLCRWFQCLPPESSHTGLFLKSLGKA</sequence>
<reference evidence="1" key="2">
    <citation type="submission" date="2023-04" db="EMBL/GenBank/DDBJ databases">
        <authorList>
            <person name="Bruccoleri R.E."/>
            <person name="Oakeley E.J."/>
            <person name="Faust A.-M."/>
            <person name="Dessus-Babus S."/>
            <person name="Altorfer M."/>
            <person name="Burckhardt D."/>
            <person name="Oertli M."/>
            <person name="Naumann U."/>
            <person name="Petersen F."/>
            <person name="Wong J."/>
        </authorList>
    </citation>
    <scope>NUCLEOTIDE SEQUENCE</scope>
    <source>
        <strain evidence="1">GSM-AAB239-AS_SAM_17_03QT</strain>
        <tissue evidence="1">Leaf</tissue>
    </source>
</reference>
<evidence type="ECO:0000313" key="2">
    <source>
        <dbReference type="EMBL" id="KAJ6822861.1"/>
    </source>
</evidence>